<accession>A0AAN5CZA8</accession>
<feature type="non-terminal residue" evidence="1">
    <location>
        <position position="1"/>
    </location>
</feature>
<comment type="caution">
    <text evidence="1">The sequence shown here is derived from an EMBL/GenBank/DDBJ whole genome shotgun (WGS) entry which is preliminary data.</text>
</comment>
<evidence type="ECO:0000313" key="1">
    <source>
        <dbReference type="EMBL" id="GMR53748.1"/>
    </source>
</evidence>
<gene>
    <name evidence="1" type="ORF">PMAYCL1PPCAC_23943</name>
</gene>
<proteinExistence type="predicted"/>
<reference evidence="2" key="1">
    <citation type="submission" date="2022-10" db="EMBL/GenBank/DDBJ databases">
        <title>Genome assembly of Pristionchus species.</title>
        <authorList>
            <person name="Yoshida K."/>
            <person name="Sommer R.J."/>
        </authorList>
    </citation>
    <scope>NUCLEOTIDE SEQUENCE [LARGE SCALE GENOMIC DNA]</scope>
    <source>
        <strain evidence="2">RS5460</strain>
    </source>
</reference>
<organism evidence="1 2">
    <name type="scientific">Pristionchus mayeri</name>
    <dbReference type="NCBI Taxonomy" id="1317129"/>
    <lineage>
        <taxon>Eukaryota</taxon>
        <taxon>Metazoa</taxon>
        <taxon>Ecdysozoa</taxon>
        <taxon>Nematoda</taxon>
        <taxon>Chromadorea</taxon>
        <taxon>Rhabditida</taxon>
        <taxon>Rhabditina</taxon>
        <taxon>Diplogasteromorpha</taxon>
        <taxon>Diplogasteroidea</taxon>
        <taxon>Neodiplogasteridae</taxon>
        <taxon>Pristionchus</taxon>
    </lineage>
</organism>
<dbReference type="EMBL" id="BTRK01000005">
    <property type="protein sequence ID" value="GMR53748.1"/>
    <property type="molecule type" value="Genomic_DNA"/>
</dbReference>
<sequence>SFAIVEETTIFNVRISSHCSSLLSLNKSARRRPFDTIIAQCSKSNQSRQERKRKLAKELIKLAAEDLLSPERRKKKK</sequence>
<name>A0AAN5CZA8_9BILA</name>
<dbReference type="AlphaFoldDB" id="A0AAN5CZA8"/>
<dbReference type="Proteomes" id="UP001328107">
    <property type="component" value="Unassembled WGS sequence"/>
</dbReference>
<evidence type="ECO:0000313" key="2">
    <source>
        <dbReference type="Proteomes" id="UP001328107"/>
    </source>
</evidence>
<protein>
    <submittedName>
        <fullName evidence="1">Uncharacterized protein</fullName>
    </submittedName>
</protein>
<keyword evidence="2" id="KW-1185">Reference proteome</keyword>